<name>A0A2C6L2U1_9APIC</name>
<dbReference type="OrthoDB" id="47330at2759"/>
<dbReference type="SUPFAM" id="SSF81923">
    <property type="entry name" value="Double Clp-N motif"/>
    <property type="match status" value="1"/>
</dbReference>
<dbReference type="InterPro" id="IPR003593">
    <property type="entry name" value="AAA+_ATPase"/>
</dbReference>
<dbReference type="Gene3D" id="1.10.1780.10">
    <property type="entry name" value="Clp, N-terminal domain"/>
    <property type="match status" value="1"/>
</dbReference>
<dbReference type="InterPro" id="IPR004176">
    <property type="entry name" value="Clp_R_N"/>
</dbReference>
<evidence type="ECO:0000313" key="9">
    <source>
        <dbReference type="EMBL" id="PHJ22043.1"/>
    </source>
</evidence>
<dbReference type="InterPro" id="IPR019489">
    <property type="entry name" value="Clp_ATPase_C"/>
</dbReference>
<feature type="region of interest" description="Disordered" evidence="7">
    <location>
        <begin position="795"/>
        <end position="827"/>
    </location>
</feature>
<comment type="similarity">
    <text evidence="6">Belongs to the ClpA/ClpB family.</text>
</comment>
<protein>
    <submittedName>
        <fullName evidence="9">Aaa family protein</fullName>
    </submittedName>
</protein>
<dbReference type="PANTHER" id="PTHR11638:SF18">
    <property type="entry name" value="HEAT SHOCK PROTEIN 104"/>
    <property type="match status" value="1"/>
</dbReference>
<dbReference type="Pfam" id="PF02861">
    <property type="entry name" value="Clp_N"/>
    <property type="match status" value="1"/>
</dbReference>
<feature type="region of interest" description="Disordered" evidence="7">
    <location>
        <begin position="64"/>
        <end position="84"/>
    </location>
</feature>
<dbReference type="InterPro" id="IPR003959">
    <property type="entry name" value="ATPase_AAA_core"/>
</dbReference>
<dbReference type="GO" id="GO:0005524">
    <property type="term" value="F:ATP binding"/>
    <property type="evidence" value="ECO:0007669"/>
    <property type="project" value="UniProtKB-KW"/>
</dbReference>
<dbReference type="PROSITE" id="PS00871">
    <property type="entry name" value="CLPAB_2"/>
    <property type="match status" value="1"/>
</dbReference>
<feature type="region of interest" description="Disordered" evidence="7">
    <location>
        <begin position="504"/>
        <end position="550"/>
    </location>
</feature>
<dbReference type="InterPro" id="IPR050130">
    <property type="entry name" value="ClpA_ClpB"/>
</dbReference>
<dbReference type="EMBL" id="MIGC01001851">
    <property type="protein sequence ID" value="PHJ22043.1"/>
    <property type="molecule type" value="Genomic_DNA"/>
</dbReference>
<dbReference type="Gene3D" id="3.40.50.300">
    <property type="entry name" value="P-loop containing nucleotide triphosphate hydrolases"/>
    <property type="match status" value="3"/>
</dbReference>
<dbReference type="InterPro" id="IPR001270">
    <property type="entry name" value="ClpA/B"/>
</dbReference>
<dbReference type="GO" id="GO:0005737">
    <property type="term" value="C:cytoplasm"/>
    <property type="evidence" value="ECO:0007669"/>
    <property type="project" value="TreeGrafter"/>
</dbReference>
<evidence type="ECO:0000256" key="5">
    <source>
        <dbReference type="PROSITE-ProRule" id="PRU01251"/>
    </source>
</evidence>
<dbReference type="SMART" id="SM01086">
    <property type="entry name" value="ClpB_D2-small"/>
    <property type="match status" value="1"/>
</dbReference>
<dbReference type="PROSITE" id="PS00870">
    <property type="entry name" value="CLPAB_1"/>
    <property type="match status" value="1"/>
</dbReference>
<dbReference type="Pfam" id="PF10431">
    <property type="entry name" value="ClpB_D2-small"/>
    <property type="match status" value="1"/>
</dbReference>
<dbReference type="PROSITE" id="PS51903">
    <property type="entry name" value="CLP_R"/>
    <property type="match status" value="1"/>
</dbReference>
<dbReference type="InterPro" id="IPR041546">
    <property type="entry name" value="ClpA/ClpB_AAA_lid"/>
</dbReference>
<dbReference type="AlphaFoldDB" id="A0A2C6L2U1"/>
<organism evidence="9 10">
    <name type="scientific">Cystoisospora suis</name>
    <dbReference type="NCBI Taxonomy" id="483139"/>
    <lineage>
        <taxon>Eukaryota</taxon>
        <taxon>Sar</taxon>
        <taxon>Alveolata</taxon>
        <taxon>Apicomplexa</taxon>
        <taxon>Conoidasida</taxon>
        <taxon>Coccidia</taxon>
        <taxon>Eucoccidiorida</taxon>
        <taxon>Eimeriorina</taxon>
        <taxon>Sarcocystidae</taxon>
        <taxon>Cystoisospora</taxon>
    </lineage>
</organism>
<dbReference type="SUPFAM" id="SSF52540">
    <property type="entry name" value="P-loop containing nucleoside triphosphate hydrolases"/>
    <property type="match status" value="2"/>
</dbReference>
<evidence type="ECO:0000256" key="3">
    <source>
        <dbReference type="ARBA" id="ARBA00022840"/>
    </source>
</evidence>
<feature type="compositionally biased region" description="Basic and acidic residues" evidence="7">
    <location>
        <begin position="517"/>
        <end position="537"/>
    </location>
</feature>
<dbReference type="CDD" id="cd00009">
    <property type="entry name" value="AAA"/>
    <property type="match status" value="1"/>
</dbReference>
<dbReference type="SMART" id="SM00382">
    <property type="entry name" value="AAA"/>
    <property type="match status" value="2"/>
</dbReference>
<dbReference type="InterPro" id="IPR028299">
    <property type="entry name" value="ClpA/B_CS2"/>
</dbReference>
<evidence type="ECO:0000256" key="6">
    <source>
        <dbReference type="RuleBase" id="RU004432"/>
    </source>
</evidence>
<dbReference type="InterPro" id="IPR027417">
    <property type="entry name" value="P-loop_NTPase"/>
</dbReference>
<proteinExistence type="inferred from homology"/>
<sequence length="995" mass="109574">MDVYRLRSSGVVPGRLGCAARYPFSPKLEAQVKPSRPERTPLRCFLLAALVAAVVSVLRFPGAKAGDTPASVQSTTKDERPSSISRDCRDLLDQAEKLAMFMQHAQIAIPHFLTVAFEQQGEITLGKCFEKCGGDLYKVKKAMSDILIKMPTSTDFLAYDEVTSSPQLNKAALRALAMAQRDGKMTIGVEHLVLALAENVSTRRMLEQAGCDVKVFLEEVVTVYEAKLKADMERRSEKKSEPAKGASTQRAAQSEEEIIRSFCTDMTELAEKGKFEPVLGRNKEIKEVATVLTRRGKGNPCLIGEPGVGKTAVVEGLAQRIIEGLVPKALRNKTLFAVDLGGLLAGASYRGEFEKRMKALIDFAVKSSGKVILFIDEIHMIMGAGKSDSSMDAANLLKPPMARGELRLVGATTLDEYKIIEKDAAMERRLKPILIEEPSTDRAIFILKKLAPMFESHHQMKITEEAIIAAVMLSHKYVKHRKLPDKAIDLLDEAAATKRVKWDMQNQEDDEMEEQAAEDKANAEEHEATEREDAERIKKQKHGKGTEETLQQLESEIEAEAKKDDEELVLGADDVAAVISAWTGIPLGKLSDDEKSKILKLADVLHARVIGQDDAVRAVADAMIRARAGLNRDDMPLGSFLFLGPTGVGKTELARGLAMEMFHSEQNLIRIDMSEFSEQHTVSRLIGSPPGYVGHESGGQLTEAVRRRPHSVVLFDEIEKGHPQVLQIMLQMLDGGRLTDGKGVLVDFTSCVVILTSNVGAQYIISAFEQSEKDGKGALARFDETSGSLEHFAEAAKGAEAADKEEEEKGDGDKKKSKTLSKSKASRSWKKEARRKVLSEIAGAGLLKPEVVNRFSGVIIFEPMKAADVKQIVRLQSRDLERALAKKGIEIILDQSAEDFIAQRAYTHKFGARPIKRFIDNNVGAKMAPWILTGYLQSGMRVTVVASKRHKNTLEAHVSDICRLVMGKCDRTTRKARVLASIPMKDENSPDDPGR</sequence>
<comment type="caution">
    <text evidence="9">The sequence shown here is derived from an EMBL/GenBank/DDBJ whole genome shotgun (WGS) entry which is preliminary data.</text>
</comment>
<feature type="region of interest" description="Disordered" evidence="7">
    <location>
        <begin position="232"/>
        <end position="254"/>
    </location>
</feature>
<evidence type="ECO:0000256" key="7">
    <source>
        <dbReference type="SAM" id="MobiDB-lite"/>
    </source>
</evidence>
<evidence type="ECO:0000256" key="1">
    <source>
        <dbReference type="ARBA" id="ARBA00022737"/>
    </source>
</evidence>
<feature type="domain" description="Clp R" evidence="8">
    <location>
        <begin position="81"/>
        <end position="231"/>
    </location>
</feature>
<dbReference type="RefSeq" id="XP_067923720.1">
    <property type="nucleotide sequence ID" value="XM_068064302.1"/>
</dbReference>
<dbReference type="CDD" id="cd19499">
    <property type="entry name" value="RecA-like_ClpB_Hsp104-like"/>
    <property type="match status" value="1"/>
</dbReference>
<keyword evidence="2 6" id="KW-0547">Nucleotide-binding</keyword>
<feature type="compositionally biased region" description="Basic residues" evidence="7">
    <location>
        <begin position="815"/>
        <end position="827"/>
    </location>
</feature>
<dbReference type="GO" id="GO:0034605">
    <property type="term" value="P:cellular response to heat"/>
    <property type="evidence" value="ECO:0007669"/>
    <property type="project" value="TreeGrafter"/>
</dbReference>
<keyword evidence="3 6" id="KW-0067">ATP-binding</keyword>
<dbReference type="Proteomes" id="UP000221165">
    <property type="component" value="Unassembled WGS sequence"/>
</dbReference>
<evidence type="ECO:0000256" key="2">
    <source>
        <dbReference type="ARBA" id="ARBA00022741"/>
    </source>
</evidence>
<dbReference type="GO" id="GO:0016887">
    <property type="term" value="F:ATP hydrolysis activity"/>
    <property type="evidence" value="ECO:0007669"/>
    <property type="project" value="InterPro"/>
</dbReference>
<dbReference type="FunFam" id="3.40.50.300:FF:000025">
    <property type="entry name" value="ATP-dependent Clp protease subunit"/>
    <property type="match status" value="1"/>
</dbReference>
<keyword evidence="1 5" id="KW-0677">Repeat</keyword>
<dbReference type="GeneID" id="94427513"/>
<evidence type="ECO:0000256" key="4">
    <source>
        <dbReference type="ARBA" id="ARBA00023186"/>
    </source>
</evidence>
<dbReference type="InterPro" id="IPR018368">
    <property type="entry name" value="ClpA/B_CS1"/>
</dbReference>
<dbReference type="Gene3D" id="1.10.8.60">
    <property type="match status" value="1"/>
</dbReference>
<reference evidence="9 10" key="1">
    <citation type="journal article" date="2017" name="Int. J. Parasitol.">
        <title>The genome of the protozoan parasite Cystoisospora suis and a reverse vaccinology approach to identify vaccine candidates.</title>
        <authorList>
            <person name="Palmieri N."/>
            <person name="Shrestha A."/>
            <person name="Ruttkowski B."/>
            <person name="Beck T."/>
            <person name="Vogl C."/>
            <person name="Tomley F."/>
            <person name="Blake D.P."/>
            <person name="Joachim A."/>
        </authorList>
    </citation>
    <scope>NUCLEOTIDE SEQUENCE [LARGE SCALE GENOMIC DNA]</scope>
    <source>
        <strain evidence="9 10">Wien I</strain>
    </source>
</reference>
<dbReference type="Pfam" id="PF17871">
    <property type="entry name" value="AAA_lid_9"/>
    <property type="match status" value="1"/>
</dbReference>
<feature type="compositionally biased region" description="Acidic residues" evidence="7">
    <location>
        <begin position="506"/>
        <end position="516"/>
    </location>
</feature>
<dbReference type="PRINTS" id="PR00300">
    <property type="entry name" value="CLPPROTEASEA"/>
</dbReference>
<dbReference type="PANTHER" id="PTHR11638">
    <property type="entry name" value="ATP-DEPENDENT CLP PROTEASE"/>
    <property type="match status" value="1"/>
</dbReference>
<dbReference type="Pfam" id="PF00004">
    <property type="entry name" value="AAA"/>
    <property type="match status" value="1"/>
</dbReference>
<keyword evidence="10" id="KW-1185">Reference proteome</keyword>
<dbReference type="VEuPathDB" id="ToxoDB:CSUI_004107"/>
<evidence type="ECO:0000313" key="10">
    <source>
        <dbReference type="Proteomes" id="UP000221165"/>
    </source>
</evidence>
<dbReference type="Pfam" id="PF07724">
    <property type="entry name" value="AAA_2"/>
    <property type="match status" value="1"/>
</dbReference>
<keyword evidence="4 6" id="KW-0143">Chaperone</keyword>
<feature type="compositionally biased region" description="Basic and acidic residues" evidence="7">
    <location>
        <begin position="232"/>
        <end position="242"/>
    </location>
</feature>
<gene>
    <name evidence="9" type="ORF">CSUI_004107</name>
</gene>
<accession>A0A2C6L2U1</accession>
<dbReference type="InterPro" id="IPR036628">
    <property type="entry name" value="Clp_N_dom_sf"/>
</dbReference>
<evidence type="ECO:0000259" key="8">
    <source>
        <dbReference type="PROSITE" id="PS51903"/>
    </source>
</evidence>